<dbReference type="EMBL" id="FNYH01000005">
    <property type="protein sequence ID" value="SEI60163.1"/>
    <property type="molecule type" value="Genomic_DNA"/>
</dbReference>
<evidence type="ECO:0000256" key="15">
    <source>
        <dbReference type="SAM" id="Coils"/>
    </source>
</evidence>
<dbReference type="AlphaFoldDB" id="A0A1H6RWM1"/>
<dbReference type="CDD" id="cd05213">
    <property type="entry name" value="NAD_bind_Glutamyl_tRNA_reduct"/>
    <property type="match status" value="1"/>
</dbReference>
<feature type="domain" description="Tetrapyrrole biosynthesis glutamyl-tRNA reductase dimerisation" evidence="16">
    <location>
        <begin position="319"/>
        <end position="415"/>
    </location>
</feature>
<comment type="similarity">
    <text evidence="2 9 14">Belongs to the glutamyl-tRNA reductase family.</text>
</comment>
<proteinExistence type="inferred from homology"/>
<keyword evidence="4 9" id="KW-0521">NADP</keyword>
<dbReference type="PANTHER" id="PTHR43013">
    <property type="entry name" value="GLUTAMYL-TRNA REDUCTASE"/>
    <property type="match status" value="1"/>
</dbReference>
<feature type="coiled-coil region" evidence="15">
    <location>
        <begin position="299"/>
        <end position="337"/>
    </location>
</feature>
<dbReference type="Pfam" id="PF05201">
    <property type="entry name" value="GlutR_N"/>
    <property type="match status" value="1"/>
</dbReference>
<dbReference type="Pfam" id="PF00745">
    <property type="entry name" value="GlutR_dimer"/>
    <property type="match status" value="1"/>
</dbReference>
<feature type="domain" description="Quinate/shikimate 5-dehydrogenase/glutamyl-tRNA reductase" evidence="17">
    <location>
        <begin position="170"/>
        <end position="305"/>
    </location>
</feature>
<evidence type="ECO:0000259" key="16">
    <source>
        <dbReference type="Pfam" id="PF00745"/>
    </source>
</evidence>
<evidence type="ECO:0000256" key="7">
    <source>
        <dbReference type="ARBA" id="ARBA00047464"/>
    </source>
</evidence>
<dbReference type="Gene3D" id="3.30.460.30">
    <property type="entry name" value="Glutamyl-tRNA reductase, N-terminal domain"/>
    <property type="match status" value="1"/>
</dbReference>
<keyword evidence="15" id="KW-0175">Coiled coil</keyword>
<dbReference type="GO" id="GO:0050661">
    <property type="term" value="F:NADP binding"/>
    <property type="evidence" value="ECO:0007669"/>
    <property type="project" value="InterPro"/>
</dbReference>
<evidence type="ECO:0000256" key="11">
    <source>
        <dbReference type="PIRSR" id="PIRSR000445-2"/>
    </source>
</evidence>
<evidence type="ECO:0000259" key="18">
    <source>
        <dbReference type="Pfam" id="PF05201"/>
    </source>
</evidence>
<dbReference type="PROSITE" id="PS00747">
    <property type="entry name" value="GLUTR"/>
    <property type="match status" value="1"/>
</dbReference>
<evidence type="ECO:0000256" key="6">
    <source>
        <dbReference type="ARBA" id="ARBA00023244"/>
    </source>
</evidence>
<dbReference type="GO" id="GO:0019353">
    <property type="term" value="P:protoporphyrinogen IX biosynthetic process from glutamate"/>
    <property type="evidence" value="ECO:0007669"/>
    <property type="project" value="TreeGrafter"/>
</dbReference>
<accession>A0A1H6RWM1</accession>
<dbReference type="InterPro" id="IPR036453">
    <property type="entry name" value="GluRdtase_dimer_dom_sf"/>
</dbReference>
<name>A0A1H6RWM1_9GAMM</name>
<dbReference type="HAMAP" id="MF_00087">
    <property type="entry name" value="Glu_tRNA_reductase"/>
    <property type="match status" value="1"/>
</dbReference>
<dbReference type="OrthoDB" id="110209at2"/>
<feature type="binding site" evidence="9 12">
    <location>
        <begin position="187"/>
        <end position="192"/>
    </location>
    <ligand>
        <name>NADP(+)</name>
        <dbReference type="ChEBI" id="CHEBI:58349"/>
    </ligand>
</feature>
<feature type="active site" description="Nucleophile" evidence="9 10">
    <location>
        <position position="50"/>
    </location>
</feature>
<evidence type="ECO:0000259" key="17">
    <source>
        <dbReference type="Pfam" id="PF01488"/>
    </source>
</evidence>
<dbReference type="Proteomes" id="UP000242999">
    <property type="component" value="Unassembled WGS sequence"/>
</dbReference>
<dbReference type="InterPro" id="IPR036343">
    <property type="entry name" value="GluRdtase_N_sf"/>
</dbReference>
<evidence type="ECO:0000256" key="8">
    <source>
        <dbReference type="ARBA" id="ARBA00068659"/>
    </source>
</evidence>
<evidence type="ECO:0000256" key="1">
    <source>
        <dbReference type="ARBA" id="ARBA00005059"/>
    </source>
</evidence>
<dbReference type="InterPro" id="IPR015896">
    <property type="entry name" value="4pyrrol_synth_GluRdtase_dimer"/>
</dbReference>
<evidence type="ECO:0000313" key="19">
    <source>
        <dbReference type="EMBL" id="SEI60163.1"/>
    </source>
</evidence>
<dbReference type="UniPathway" id="UPA00251">
    <property type="reaction ID" value="UER00316"/>
</dbReference>
<comment type="catalytic activity">
    <reaction evidence="7 9 14">
        <text>(S)-4-amino-5-oxopentanoate + tRNA(Glu) + NADP(+) = L-glutamyl-tRNA(Glu) + NADPH + H(+)</text>
        <dbReference type="Rhea" id="RHEA:12344"/>
        <dbReference type="Rhea" id="RHEA-COMP:9663"/>
        <dbReference type="Rhea" id="RHEA-COMP:9680"/>
        <dbReference type="ChEBI" id="CHEBI:15378"/>
        <dbReference type="ChEBI" id="CHEBI:57501"/>
        <dbReference type="ChEBI" id="CHEBI:57783"/>
        <dbReference type="ChEBI" id="CHEBI:58349"/>
        <dbReference type="ChEBI" id="CHEBI:78442"/>
        <dbReference type="ChEBI" id="CHEBI:78520"/>
        <dbReference type="EC" id="1.2.1.70"/>
    </reaction>
</comment>
<dbReference type="InterPro" id="IPR036291">
    <property type="entry name" value="NAD(P)-bd_dom_sf"/>
</dbReference>
<keyword evidence="20" id="KW-1185">Reference proteome</keyword>
<feature type="domain" description="Glutamyl-tRNA reductase N-terminal" evidence="18">
    <location>
        <begin position="6"/>
        <end position="154"/>
    </location>
</feature>
<dbReference type="GO" id="GO:0008883">
    <property type="term" value="F:glutamyl-tRNA reductase activity"/>
    <property type="evidence" value="ECO:0007669"/>
    <property type="project" value="UniProtKB-UniRule"/>
</dbReference>
<evidence type="ECO:0000256" key="3">
    <source>
        <dbReference type="ARBA" id="ARBA00012970"/>
    </source>
</evidence>
<dbReference type="EC" id="1.2.1.70" evidence="3 9"/>
<feature type="binding site" evidence="9 11">
    <location>
        <begin position="112"/>
        <end position="114"/>
    </location>
    <ligand>
        <name>substrate</name>
    </ligand>
</feature>
<dbReference type="Gene3D" id="3.40.50.720">
    <property type="entry name" value="NAD(P)-binding Rossmann-like Domain"/>
    <property type="match status" value="1"/>
</dbReference>
<evidence type="ECO:0000256" key="12">
    <source>
        <dbReference type="PIRSR" id="PIRSR000445-3"/>
    </source>
</evidence>
<evidence type="ECO:0000256" key="9">
    <source>
        <dbReference type="HAMAP-Rule" id="MF_00087"/>
    </source>
</evidence>
<evidence type="ECO:0000256" key="5">
    <source>
        <dbReference type="ARBA" id="ARBA00023002"/>
    </source>
</evidence>
<evidence type="ECO:0000256" key="13">
    <source>
        <dbReference type="PIRSR" id="PIRSR000445-4"/>
    </source>
</evidence>
<keyword evidence="6 9" id="KW-0627">Porphyrin biosynthesis</keyword>
<dbReference type="FunFam" id="3.40.50.720:FF:000031">
    <property type="entry name" value="Glutamyl-tRNA reductase"/>
    <property type="match status" value="1"/>
</dbReference>
<evidence type="ECO:0000256" key="2">
    <source>
        <dbReference type="ARBA" id="ARBA00005916"/>
    </source>
</evidence>
<dbReference type="FunFam" id="3.30.460.30:FF:000001">
    <property type="entry name" value="Glutamyl-tRNA reductase"/>
    <property type="match status" value="1"/>
</dbReference>
<keyword evidence="5 9" id="KW-0560">Oxidoreductase</keyword>
<organism evidence="19 20">
    <name type="scientific">Allopseudospirillum japonicum</name>
    <dbReference type="NCBI Taxonomy" id="64971"/>
    <lineage>
        <taxon>Bacteria</taxon>
        <taxon>Pseudomonadati</taxon>
        <taxon>Pseudomonadota</taxon>
        <taxon>Gammaproteobacteria</taxon>
        <taxon>Oceanospirillales</taxon>
        <taxon>Oceanospirillaceae</taxon>
        <taxon>Allopseudospirillum</taxon>
    </lineage>
</organism>
<evidence type="ECO:0000313" key="20">
    <source>
        <dbReference type="Proteomes" id="UP000242999"/>
    </source>
</evidence>
<dbReference type="InterPro" id="IPR006151">
    <property type="entry name" value="Shikm_DH/Glu-tRNA_Rdtase"/>
</dbReference>
<comment type="miscellaneous">
    <text evidence="9">During catalysis, the active site Cys acts as a nucleophile attacking the alpha-carbonyl group of tRNA-bound glutamate with the formation of a thioester intermediate between enzyme and glutamate, and the concomitant release of tRNA(Glu). The thioester intermediate is finally reduced by direct hydride transfer from NADPH, to form the product GSA.</text>
</comment>
<feature type="site" description="Important for activity" evidence="9 13">
    <location>
        <position position="97"/>
    </location>
</feature>
<dbReference type="STRING" id="64971.SAMN05421831_10561"/>
<dbReference type="NCBIfam" id="TIGR01035">
    <property type="entry name" value="hemA"/>
    <property type="match status" value="1"/>
</dbReference>
<evidence type="ECO:0000256" key="10">
    <source>
        <dbReference type="PIRSR" id="PIRSR000445-1"/>
    </source>
</evidence>
<comment type="function">
    <text evidence="9">Catalyzes the NADPH-dependent reduction of glutamyl-tRNA(Glu) to glutamate 1-semialdehyde (GSA).</text>
</comment>
<protein>
    <recommendedName>
        <fullName evidence="8 9">Glutamyl-tRNA reductase</fullName>
        <shortName evidence="9">GluTR</shortName>
        <ecNumber evidence="3 9">1.2.1.70</ecNumber>
    </recommendedName>
</protein>
<dbReference type="PIRSF" id="PIRSF000445">
    <property type="entry name" value="4pyrrol_synth_GluRdtase"/>
    <property type="match status" value="1"/>
</dbReference>
<sequence length="422" mass="46820">MTFLALGINHKTAPVDIRERVAFTPEELAKAFQHLKQQTWLREVAILSTCNRTELYLYSNEASSTPALEWLCDYHQLGLEELVPCCYRFQDVQAARHLMRVACGLDSMVLGEPQILGQLKDAYTQAHSYQTLGSGLQHLFQQAFAIAKQVRTQTAIGENPVSVAYAAVNLAQHIFSDLSESRALLVGAGETIELVARHLHQAGVDQLVVANRTFERAQALAEHFTGAQATLLSDLPHQLEKADIVITSTASQLPILGKGMVERALKVRRHRPIFMVDIAVPRDIEPQVGELDDVYLYSVDDLQSVIEENRRSRQQAAQEAENLIEQALAKLEAQNRIRDVGHLIRAYRQQAQDLCQQEVAQALAALQQGADPHTLLPKLAHSLTNKLLHTPTVRLRQASADNQQEVLAAAPFLLGLQDPPAS</sequence>
<gene>
    <name evidence="9" type="primary">hemA</name>
    <name evidence="19" type="ORF">SAMN05421831_10561</name>
</gene>
<dbReference type="PANTHER" id="PTHR43013:SF1">
    <property type="entry name" value="GLUTAMYL-TRNA REDUCTASE"/>
    <property type="match status" value="1"/>
</dbReference>
<evidence type="ECO:0000256" key="14">
    <source>
        <dbReference type="RuleBase" id="RU000584"/>
    </source>
</evidence>
<dbReference type="SUPFAM" id="SSF69075">
    <property type="entry name" value="Glutamyl tRNA-reductase dimerization domain"/>
    <property type="match status" value="1"/>
</dbReference>
<dbReference type="SUPFAM" id="SSF51735">
    <property type="entry name" value="NAD(P)-binding Rossmann-fold domains"/>
    <property type="match status" value="1"/>
</dbReference>
<dbReference type="SUPFAM" id="SSF69742">
    <property type="entry name" value="Glutamyl tRNA-reductase catalytic, N-terminal domain"/>
    <property type="match status" value="1"/>
</dbReference>
<evidence type="ECO:0000256" key="4">
    <source>
        <dbReference type="ARBA" id="ARBA00022857"/>
    </source>
</evidence>
<dbReference type="InterPro" id="IPR018214">
    <property type="entry name" value="GluRdtase_CS"/>
</dbReference>
<dbReference type="InterPro" id="IPR000343">
    <property type="entry name" value="4pyrrol_synth_GluRdtase"/>
</dbReference>
<feature type="binding site" evidence="9 11">
    <location>
        <position position="107"/>
    </location>
    <ligand>
        <name>substrate</name>
    </ligand>
</feature>
<dbReference type="InterPro" id="IPR015895">
    <property type="entry name" value="4pyrrol_synth_GluRdtase_N"/>
</dbReference>
<dbReference type="Pfam" id="PF01488">
    <property type="entry name" value="Shikimate_DH"/>
    <property type="match status" value="1"/>
</dbReference>
<comment type="subunit">
    <text evidence="9">Homodimer.</text>
</comment>
<reference evidence="20" key="1">
    <citation type="submission" date="2016-10" db="EMBL/GenBank/DDBJ databases">
        <authorList>
            <person name="Varghese N."/>
            <person name="Submissions S."/>
        </authorList>
    </citation>
    <scope>NUCLEOTIDE SEQUENCE [LARGE SCALE GENOMIC DNA]</scope>
    <source>
        <strain evidence="20">DSM 7165</strain>
    </source>
</reference>
<comment type="domain">
    <text evidence="9">Possesses an unusual extended V-shaped dimeric structure with each monomer consisting of three distinct domains arranged along a curved 'spinal' alpha-helix. The N-terminal catalytic domain specifically recognizes the glutamate moiety of the substrate. The second domain is the NADPH-binding domain, and the third C-terminal domain is responsible for dimerization.</text>
</comment>
<feature type="binding site" evidence="9 11">
    <location>
        <position position="118"/>
    </location>
    <ligand>
        <name>substrate</name>
    </ligand>
</feature>
<dbReference type="RefSeq" id="WP_093309129.1">
    <property type="nucleotide sequence ID" value="NZ_FNYH01000005.1"/>
</dbReference>
<feature type="binding site" evidence="9 11">
    <location>
        <begin position="49"/>
        <end position="52"/>
    </location>
    <ligand>
        <name>substrate</name>
    </ligand>
</feature>
<comment type="pathway">
    <text evidence="1 9 14">Porphyrin-containing compound metabolism; protoporphyrin-IX biosynthesis; 5-aminolevulinate from L-glutamyl-tRNA(Glu): step 1/2.</text>
</comment>